<evidence type="ECO:0000313" key="6">
    <source>
        <dbReference type="EMBL" id="DAD95632.1"/>
    </source>
</evidence>
<dbReference type="EMBL" id="BK015198">
    <property type="protein sequence ID" value="DAD95632.1"/>
    <property type="molecule type" value="Genomic_DNA"/>
</dbReference>
<feature type="transmembrane region" description="Helical" evidence="5">
    <location>
        <begin position="37"/>
        <end position="54"/>
    </location>
</feature>
<name>A0A8S5NN21_9CAUD</name>
<evidence type="ECO:0000256" key="3">
    <source>
        <dbReference type="ARBA" id="ARBA00022989"/>
    </source>
</evidence>
<dbReference type="NCBIfam" id="TIGR01593">
    <property type="entry name" value="holin_tox_secr"/>
    <property type="match status" value="1"/>
</dbReference>
<evidence type="ECO:0000256" key="4">
    <source>
        <dbReference type="ARBA" id="ARBA00023136"/>
    </source>
</evidence>
<evidence type="ECO:0000256" key="2">
    <source>
        <dbReference type="ARBA" id="ARBA00022692"/>
    </source>
</evidence>
<feature type="transmembrane region" description="Helical" evidence="5">
    <location>
        <begin position="12"/>
        <end position="31"/>
    </location>
</feature>
<accession>A0A8S5NN21</accession>
<sequence length="154" mass="16758">MVDLIPDFSSRVFLAVGGILGALCSFLFGPIDDAIEWLFVFIVVDYLSGTYAAMKTGQWNSRTGFLGITKKIVMLSLVALCHGLDITSVIPFVSVRDAAVFAFCLNDFGSILENIERMGYGAIIPAPIRKMLKAMEERSEAMASDVVSGGEIHR</sequence>
<evidence type="ECO:0000256" key="1">
    <source>
        <dbReference type="ARBA" id="ARBA00004301"/>
    </source>
</evidence>
<keyword evidence="2 5" id="KW-0812">Transmembrane</keyword>
<dbReference type="GO" id="GO:0033644">
    <property type="term" value="C:host cell membrane"/>
    <property type="evidence" value="ECO:0007669"/>
    <property type="project" value="UniProtKB-SubCell"/>
</dbReference>
<dbReference type="Pfam" id="PF05105">
    <property type="entry name" value="Phage_holin_4_1"/>
    <property type="match status" value="1"/>
</dbReference>
<evidence type="ECO:0000256" key="5">
    <source>
        <dbReference type="SAM" id="Phobius"/>
    </source>
</evidence>
<proteinExistence type="predicted"/>
<organism evidence="6">
    <name type="scientific">Siphoviridae sp. ctQU013</name>
    <dbReference type="NCBI Taxonomy" id="2826329"/>
    <lineage>
        <taxon>Viruses</taxon>
        <taxon>Duplodnaviria</taxon>
        <taxon>Heunggongvirae</taxon>
        <taxon>Uroviricota</taxon>
        <taxon>Caudoviricetes</taxon>
    </lineage>
</organism>
<protein>
    <submittedName>
        <fullName evidence="6">Holin</fullName>
    </submittedName>
</protein>
<comment type="subcellular location">
    <subcellularLocation>
        <location evidence="1">Host membrane</location>
        <topology evidence="1">Multi-pass membrane protein</topology>
    </subcellularLocation>
</comment>
<dbReference type="InterPro" id="IPR006480">
    <property type="entry name" value="Phage_holin_4_1"/>
</dbReference>
<keyword evidence="4 5" id="KW-0472">Membrane</keyword>
<keyword evidence="3 5" id="KW-1133">Transmembrane helix</keyword>
<reference evidence="6" key="1">
    <citation type="journal article" date="2021" name="Proc. Natl. Acad. Sci. U.S.A.">
        <title>A Catalog of Tens of Thousands of Viruses from Human Metagenomes Reveals Hidden Associations with Chronic Diseases.</title>
        <authorList>
            <person name="Tisza M.J."/>
            <person name="Buck C.B."/>
        </authorList>
    </citation>
    <scope>NUCLEOTIDE SEQUENCE</scope>
    <source>
        <strain evidence="6">CtQU013</strain>
    </source>
</reference>